<accession>F4RFF3</accession>
<dbReference type="KEGG" id="mlr:MELLADRAFT_104647"/>
<dbReference type="InParanoid" id="F4RFF3"/>
<protein>
    <submittedName>
        <fullName evidence="2">Uncharacterized protein</fullName>
    </submittedName>
</protein>
<evidence type="ECO:0000256" key="1">
    <source>
        <dbReference type="SAM" id="MobiDB-lite"/>
    </source>
</evidence>
<evidence type="ECO:0000313" key="3">
    <source>
        <dbReference type="Proteomes" id="UP000001072"/>
    </source>
</evidence>
<organism evidence="3">
    <name type="scientific">Melampsora larici-populina (strain 98AG31 / pathotype 3-4-7)</name>
    <name type="common">Poplar leaf rust fungus</name>
    <dbReference type="NCBI Taxonomy" id="747676"/>
    <lineage>
        <taxon>Eukaryota</taxon>
        <taxon>Fungi</taxon>
        <taxon>Dikarya</taxon>
        <taxon>Basidiomycota</taxon>
        <taxon>Pucciniomycotina</taxon>
        <taxon>Pucciniomycetes</taxon>
        <taxon>Pucciniales</taxon>
        <taxon>Melampsoraceae</taxon>
        <taxon>Melampsora</taxon>
    </lineage>
</organism>
<feature type="region of interest" description="Disordered" evidence="1">
    <location>
        <begin position="241"/>
        <end position="260"/>
    </location>
</feature>
<dbReference type="EMBL" id="GL883099">
    <property type="protein sequence ID" value="EGG08940.1"/>
    <property type="molecule type" value="Genomic_DNA"/>
</dbReference>
<dbReference type="GeneID" id="18922352"/>
<proteinExistence type="predicted"/>
<evidence type="ECO:0000313" key="2">
    <source>
        <dbReference type="EMBL" id="EGG08940.1"/>
    </source>
</evidence>
<sequence>MFASDLYPSTSTSQYLMTLAALLNTWRSRFQRSNVRTPPSCRINTKLQDSELKQAEDEADVITTPEISIWTLWNDYIIHKNVSNEVLPKSIYESMDDFNAWKDGRGNGQLVYRILDDQSSPNTKMVPAPPISFNALIDQAHVDPMLGNHDIQGQPRAVSEPHVDIDLTVTPPPRYPEVAIQPSLEADKAKPSLVKLWFHVCTPIPKTKAEKQAGTSQKYIDLTSEPAFNSLPEFQFRRISNQPGHPHRQPAAPADNVQTTSQMPDNCIESPVPGPPPPLEDFLNWAKISPEDKHTRALLKKLDIIDYKAFLSPSLDVPTLAGLVFAYGTAVRLHDQAPLYRAELKRRKNPGFWD</sequence>
<gene>
    <name evidence="2" type="ORF">MELLADRAFT_104647</name>
</gene>
<dbReference type="AlphaFoldDB" id="F4RFF3"/>
<dbReference type="Proteomes" id="UP000001072">
    <property type="component" value="Unassembled WGS sequence"/>
</dbReference>
<dbReference type="VEuPathDB" id="FungiDB:MELLADRAFT_104647"/>
<name>F4RFF3_MELLP</name>
<dbReference type="HOGENOM" id="CLU_783207_0_0_1"/>
<dbReference type="RefSeq" id="XP_007407914.1">
    <property type="nucleotide sequence ID" value="XM_007407852.1"/>
</dbReference>
<keyword evidence="3" id="KW-1185">Reference proteome</keyword>
<reference evidence="3" key="1">
    <citation type="journal article" date="2011" name="Proc. Natl. Acad. Sci. U.S.A.">
        <title>Obligate biotrophy features unraveled by the genomic analysis of rust fungi.</title>
        <authorList>
            <person name="Duplessis S."/>
            <person name="Cuomo C.A."/>
            <person name="Lin Y.-C."/>
            <person name="Aerts A."/>
            <person name="Tisserant E."/>
            <person name="Veneault-Fourrey C."/>
            <person name="Joly D.L."/>
            <person name="Hacquard S."/>
            <person name="Amselem J."/>
            <person name="Cantarel B.L."/>
            <person name="Chiu R."/>
            <person name="Coutinho P.M."/>
            <person name="Feau N."/>
            <person name="Field M."/>
            <person name="Frey P."/>
            <person name="Gelhaye E."/>
            <person name="Goldberg J."/>
            <person name="Grabherr M.G."/>
            <person name="Kodira C.D."/>
            <person name="Kohler A."/>
            <person name="Kuees U."/>
            <person name="Lindquist E.A."/>
            <person name="Lucas S.M."/>
            <person name="Mago R."/>
            <person name="Mauceli E."/>
            <person name="Morin E."/>
            <person name="Murat C."/>
            <person name="Pangilinan J.L."/>
            <person name="Park R."/>
            <person name="Pearson M."/>
            <person name="Quesneville H."/>
            <person name="Rouhier N."/>
            <person name="Sakthikumar S."/>
            <person name="Salamov A.A."/>
            <person name="Schmutz J."/>
            <person name="Selles B."/>
            <person name="Shapiro H."/>
            <person name="Tanguay P."/>
            <person name="Tuskan G.A."/>
            <person name="Henrissat B."/>
            <person name="Van de Peer Y."/>
            <person name="Rouze P."/>
            <person name="Ellis J.G."/>
            <person name="Dodds P.N."/>
            <person name="Schein J.E."/>
            <person name="Zhong S."/>
            <person name="Hamelin R.C."/>
            <person name="Grigoriev I.V."/>
            <person name="Szabo L.J."/>
            <person name="Martin F."/>
        </authorList>
    </citation>
    <scope>NUCLEOTIDE SEQUENCE [LARGE SCALE GENOMIC DNA]</scope>
    <source>
        <strain evidence="3">98AG31 / pathotype 3-4-7</strain>
    </source>
</reference>